<proteinExistence type="predicted"/>
<comment type="caution">
    <text evidence="2">The sequence shown here is derived from an EMBL/GenBank/DDBJ whole genome shotgun (WGS) entry which is preliminary data.</text>
</comment>
<feature type="transmembrane region" description="Helical" evidence="1">
    <location>
        <begin position="83"/>
        <end position="104"/>
    </location>
</feature>
<evidence type="ECO:0000313" key="3">
    <source>
        <dbReference type="Proteomes" id="UP000807306"/>
    </source>
</evidence>
<keyword evidence="1" id="KW-1133">Transmembrane helix</keyword>
<feature type="transmembrane region" description="Helical" evidence="1">
    <location>
        <begin position="187"/>
        <end position="208"/>
    </location>
</feature>
<feature type="transmembrane region" description="Helical" evidence="1">
    <location>
        <begin position="44"/>
        <end position="63"/>
    </location>
</feature>
<sequence>MTKFSMSNTSDAGTLAMTAFLSFYSPIGVDMRDWSSPAEIQRDTFIFGKLTNVWVGIYVWEMLTTMQFERDYIVRKRCFQWPLIPYFLGRYSLLVALICCLYMIHSTRMFNCDMLYGVTLLLEMSVVSASISFALRTMAVWSNRIITGTLWALIALGTVLVILNTSQSKASWDYTVGGCIFLDQGKTYLTVTMVRVYTMIFDAIVLFLNAYKLGARFTVYGEGTIVQYLLAQGLAYFILARFLCNATAVGFLIWKPNFRLGVIACTPSSLFTVIAAGRCVRHLDTFMAQDSQEHFESSTDPVRYAGFTGPYSQQERATTRSTSLQ</sequence>
<feature type="transmembrane region" description="Helical" evidence="1">
    <location>
        <begin position="229"/>
        <end position="254"/>
    </location>
</feature>
<dbReference type="AlphaFoldDB" id="A0A9P6E8X4"/>
<name>A0A9P6E8X4_9AGAR</name>
<keyword evidence="1" id="KW-0472">Membrane</keyword>
<evidence type="ECO:0000313" key="2">
    <source>
        <dbReference type="EMBL" id="KAF9524548.1"/>
    </source>
</evidence>
<reference evidence="2" key="1">
    <citation type="submission" date="2020-11" db="EMBL/GenBank/DDBJ databases">
        <authorList>
            <consortium name="DOE Joint Genome Institute"/>
            <person name="Ahrendt S."/>
            <person name="Riley R."/>
            <person name="Andreopoulos W."/>
            <person name="Labutti K."/>
            <person name="Pangilinan J."/>
            <person name="Ruiz-Duenas F.J."/>
            <person name="Barrasa J.M."/>
            <person name="Sanchez-Garcia M."/>
            <person name="Camarero S."/>
            <person name="Miyauchi S."/>
            <person name="Serrano A."/>
            <person name="Linde D."/>
            <person name="Babiker R."/>
            <person name="Drula E."/>
            <person name="Ayuso-Fernandez I."/>
            <person name="Pacheco R."/>
            <person name="Padilla G."/>
            <person name="Ferreira P."/>
            <person name="Barriuso J."/>
            <person name="Kellner H."/>
            <person name="Castanera R."/>
            <person name="Alfaro M."/>
            <person name="Ramirez L."/>
            <person name="Pisabarro A.G."/>
            <person name="Kuo A."/>
            <person name="Tritt A."/>
            <person name="Lipzen A."/>
            <person name="He G."/>
            <person name="Yan M."/>
            <person name="Ng V."/>
            <person name="Cullen D."/>
            <person name="Martin F."/>
            <person name="Rosso M.-N."/>
            <person name="Henrissat B."/>
            <person name="Hibbett D."/>
            <person name="Martinez A.T."/>
            <person name="Grigoriev I.V."/>
        </authorList>
    </citation>
    <scope>NUCLEOTIDE SEQUENCE</scope>
    <source>
        <strain evidence="2">CBS 506.95</strain>
    </source>
</reference>
<feature type="transmembrane region" description="Helical" evidence="1">
    <location>
        <begin position="116"/>
        <end position="135"/>
    </location>
</feature>
<dbReference type="EMBL" id="MU157897">
    <property type="protein sequence ID" value="KAF9524548.1"/>
    <property type="molecule type" value="Genomic_DNA"/>
</dbReference>
<feature type="transmembrane region" description="Helical" evidence="1">
    <location>
        <begin position="260"/>
        <end position="280"/>
    </location>
</feature>
<gene>
    <name evidence="2" type="ORF">CPB83DRAFT_861107</name>
</gene>
<keyword evidence="3" id="KW-1185">Reference proteome</keyword>
<dbReference type="Proteomes" id="UP000807306">
    <property type="component" value="Unassembled WGS sequence"/>
</dbReference>
<evidence type="ECO:0000256" key="1">
    <source>
        <dbReference type="SAM" id="Phobius"/>
    </source>
</evidence>
<protein>
    <recommendedName>
        <fullName evidence="4">Transmembrane protein</fullName>
    </recommendedName>
</protein>
<accession>A0A9P6E8X4</accession>
<keyword evidence="1" id="KW-0812">Transmembrane</keyword>
<evidence type="ECO:0008006" key="4">
    <source>
        <dbReference type="Google" id="ProtNLM"/>
    </source>
</evidence>
<feature type="transmembrane region" description="Helical" evidence="1">
    <location>
        <begin position="147"/>
        <end position="167"/>
    </location>
</feature>
<dbReference type="OrthoDB" id="2742220at2759"/>
<organism evidence="2 3">
    <name type="scientific">Crepidotus variabilis</name>
    <dbReference type="NCBI Taxonomy" id="179855"/>
    <lineage>
        <taxon>Eukaryota</taxon>
        <taxon>Fungi</taxon>
        <taxon>Dikarya</taxon>
        <taxon>Basidiomycota</taxon>
        <taxon>Agaricomycotina</taxon>
        <taxon>Agaricomycetes</taxon>
        <taxon>Agaricomycetidae</taxon>
        <taxon>Agaricales</taxon>
        <taxon>Agaricineae</taxon>
        <taxon>Crepidotaceae</taxon>
        <taxon>Crepidotus</taxon>
    </lineage>
</organism>